<evidence type="ECO:0000256" key="1">
    <source>
        <dbReference type="ARBA" id="ARBA00022670"/>
    </source>
</evidence>
<keyword evidence="1" id="KW-0378">Hydrolase</keyword>
<dbReference type="InterPro" id="IPR057670">
    <property type="entry name" value="SH3_retrovirus"/>
</dbReference>
<dbReference type="Pfam" id="PF22936">
    <property type="entry name" value="Pol_BBD"/>
    <property type="match status" value="1"/>
</dbReference>
<dbReference type="Pfam" id="PF18044">
    <property type="entry name" value="zf-CCCH_4"/>
    <property type="match status" value="1"/>
</dbReference>
<protein>
    <submittedName>
        <fullName evidence="9">Ribonuclease H-like domain-containing protein</fullName>
    </submittedName>
</protein>
<dbReference type="InterPro" id="IPR001584">
    <property type="entry name" value="Integrase_cat-core"/>
</dbReference>
<dbReference type="PROSITE" id="PS50994">
    <property type="entry name" value="INTEGRASE"/>
    <property type="match status" value="1"/>
</dbReference>
<evidence type="ECO:0000259" key="7">
    <source>
        <dbReference type="PROSITE" id="PS50103"/>
    </source>
</evidence>
<dbReference type="PANTHER" id="PTHR42648:SF26">
    <property type="entry name" value="INTEGRASE CATALYTIC DOMAIN-CONTAINING PROTEIN"/>
    <property type="match status" value="1"/>
</dbReference>
<dbReference type="Pfam" id="PF14223">
    <property type="entry name" value="Retrotran_gag_2"/>
    <property type="match status" value="1"/>
</dbReference>
<reference evidence="9" key="1">
    <citation type="journal article" date="2022" name="Int. J. Mol. Sci.">
        <title>Draft Genome of Tanacetum Coccineum: Genomic Comparison of Closely Related Tanacetum-Family Plants.</title>
        <authorList>
            <person name="Yamashiro T."/>
            <person name="Shiraishi A."/>
            <person name="Nakayama K."/>
            <person name="Satake H."/>
        </authorList>
    </citation>
    <scope>NUCLEOTIDE SEQUENCE</scope>
</reference>
<dbReference type="Pfam" id="PF00665">
    <property type="entry name" value="rve"/>
    <property type="match status" value="1"/>
</dbReference>
<dbReference type="PROSITE" id="PS50103">
    <property type="entry name" value="ZF_C3H1"/>
    <property type="match status" value="1"/>
</dbReference>
<comment type="caution">
    <text evidence="9">The sequence shown here is derived from an EMBL/GenBank/DDBJ whole genome shotgun (WGS) entry which is preliminary data.</text>
</comment>
<evidence type="ECO:0000256" key="4">
    <source>
        <dbReference type="ARBA" id="ARBA00022833"/>
    </source>
</evidence>
<feature type="region of interest" description="Disordered" evidence="6">
    <location>
        <begin position="928"/>
        <end position="949"/>
    </location>
</feature>
<dbReference type="InterPro" id="IPR036397">
    <property type="entry name" value="RNaseH_sf"/>
</dbReference>
<sequence>MTNDNPPPTPALTLSDKLMAMNHLTTFVPEKLDVDAMNYSSWVYYFSHLCHGYGILDHLVDPVASSSTTTPTDPPPKDAEWTKIDFIIRSWIFSTLAPSLRKRLVDLNPTTAKDAWTYIEAIFQDNKRPRAMALKAELRNLKLGDLSIDGYFQKIESIVSVLNGLGSPLSNDDVVTFALEGLPSTYETISTVIVSREPFPDLKTVRSLLTTHEMRLKSRVQNPLVDATSASPMVLLAKSNTSARRGPSLEKVNNPCWSFAKGSCRFGDACKYLHNGVHGKSTLLPRTSGSASSVPGVTRSDLDMLQSLLAKFGLNAPNISTPSPPVAYTVSVPPGFQSVSAQLSAQPTYVSPQLLPGSFGVSNMGMAGLFPQGVQYPTGSPQQGVHYPQQGVQTLSGPPQGVHLVPGTSQPPIQFTTGVQQQQGGSFPGSVHLGQSPSMPFHPSQLFASGSQGSGQATLLPNAFNTTTLQEPASGNWNMDTGASSHLNDSVHCLSDILNMCIYPSVAVGDGRFIPVTNSGHSVLSTPFRPLRLNNVLITPNIVKNLISVRQFVRDNSCTVEFDPFGFSVKDFITRRVLLRCDSTGELYPVTKPSTIPHAFLTSQYTWHQRLGHPGSEVLRRLVSSDSISCNKEKLPVLCHACQLGKHVKLPFVSSSSSVTSCFDIVHSDLWTSPIPSLSGFQYYVLFLDHYSQYVWVYPLMNKSDVLSKFLLFRNYVRTQFKCEIKSFQCDHGGEFDNHAFHKLFNDNGIQFRFSCPRTSQQNGKSERMIRTINNLIRTLLFQAHLPPNYWTEALNMAVYLLNILPSRAINNEIPFTRLFGAQPDYSVLRVFGCLCYPHIDTNHKLGPRATPSIFLGHAANHFGYRCLDLNTNKIIISRHVTFDETVFPFPSTKSTTTPSYDFLDDSTDLISTIIRTAPITPVPAPVHTPLVDVPTPPTPPTPPPPPTP</sequence>
<dbReference type="Proteomes" id="UP001151760">
    <property type="component" value="Unassembled WGS sequence"/>
</dbReference>
<dbReference type="Pfam" id="PF25597">
    <property type="entry name" value="SH3_retrovirus"/>
    <property type="match status" value="1"/>
</dbReference>
<keyword evidence="2 5" id="KW-0479">Metal-binding</keyword>
<organism evidence="9 10">
    <name type="scientific">Tanacetum coccineum</name>
    <dbReference type="NCBI Taxonomy" id="301880"/>
    <lineage>
        <taxon>Eukaryota</taxon>
        <taxon>Viridiplantae</taxon>
        <taxon>Streptophyta</taxon>
        <taxon>Embryophyta</taxon>
        <taxon>Tracheophyta</taxon>
        <taxon>Spermatophyta</taxon>
        <taxon>Magnoliopsida</taxon>
        <taxon>eudicotyledons</taxon>
        <taxon>Gunneridae</taxon>
        <taxon>Pentapetalae</taxon>
        <taxon>asterids</taxon>
        <taxon>campanulids</taxon>
        <taxon>Asterales</taxon>
        <taxon>Asteraceae</taxon>
        <taxon>Asteroideae</taxon>
        <taxon>Anthemideae</taxon>
        <taxon>Anthemidinae</taxon>
        <taxon>Tanacetum</taxon>
    </lineage>
</organism>
<evidence type="ECO:0000313" key="9">
    <source>
        <dbReference type="EMBL" id="GJS97885.1"/>
    </source>
</evidence>
<feature type="compositionally biased region" description="Pro residues" evidence="6">
    <location>
        <begin position="935"/>
        <end position="949"/>
    </location>
</feature>
<dbReference type="EMBL" id="BQNB010011999">
    <property type="protein sequence ID" value="GJS97885.1"/>
    <property type="molecule type" value="Genomic_DNA"/>
</dbReference>
<dbReference type="InterPro" id="IPR025724">
    <property type="entry name" value="GAG-pre-integrase_dom"/>
</dbReference>
<feature type="domain" description="Integrase catalytic" evidence="8">
    <location>
        <begin position="647"/>
        <end position="823"/>
    </location>
</feature>
<feature type="domain" description="C3H1-type" evidence="7">
    <location>
        <begin position="250"/>
        <end position="277"/>
    </location>
</feature>
<evidence type="ECO:0000256" key="2">
    <source>
        <dbReference type="ARBA" id="ARBA00022723"/>
    </source>
</evidence>
<gene>
    <name evidence="9" type="ORF">Tco_0819055</name>
</gene>
<dbReference type="SUPFAM" id="SSF53098">
    <property type="entry name" value="Ribonuclease H-like"/>
    <property type="match status" value="1"/>
</dbReference>
<reference evidence="9" key="2">
    <citation type="submission" date="2022-01" db="EMBL/GenBank/DDBJ databases">
        <authorList>
            <person name="Yamashiro T."/>
            <person name="Shiraishi A."/>
            <person name="Satake H."/>
            <person name="Nakayama K."/>
        </authorList>
    </citation>
    <scope>NUCLEOTIDE SEQUENCE</scope>
</reference>
<dbReference type="InterPro" id="IPR054722">
    <property type="entry name" value="PolX-like_BBD"/>
</dbReference>
<keyword evidence="4 5" id="KW-0862">Zinc</keyword>
<dbReference type="InterPro" id="IPR012337">
    <property type="entry name" value="RNaseH-like_sf"/>
</dbReference>
<name>A0ABQ5A9S6_9ASTR</name>
<dbReference type="InterPro" id="IPR041367">
    <property type="entry name" value="Znf-CCCH_4"/>
</dbReference>
<dbReference type="Pfam" id="PF13976">
    <property type="entry name" value="gag_pre-integrs"/>
    <property type="match status" value="1"/>
</dbReference>
<dbReference type="PANTHER" id="PTHR42648">
    <property type="entry name" value="TRANSPOSASE, PUTATIVE-RELATED"/>
    <property type="match status" value="1"/>
</dbReference>
<keyword evidence="1" id="KW-0645">Protease</keyword>
<accession>A0ABQ5A9S6</accession>
<evidence type="ECO:0000259" key="8">
    <source>
        <dbReference type="PROSITE" id="PS50994"/>
    </source>
</evidence>
<evidence type="ECO:0000256" key="3">
    <source>
        <dbReference type="ARBA" id="ARBA00022771"/>
    </source>
</evidence>
<dbReference type="Gene3D" id="3.30.420.10">
    <property type="entry name" value="Ribonuclease H-like superfamily/Ribonuclease H"/>
    <property type="match status" value="1"/>
</dbReference>
<proteinExistence type="predicted"/>
<evidence type="ECO:0000256" key="6">
    <source>
        <dbReference type="SAM" id="MobiDB-lite"/>
    </source>
</evidence>
<evidence type="ECO:0000256" key="5">
    <source>
        <dbReference type="PROSITE-ProRule" id="PRU00723"/>
    </source>
</evidence>
<dbReference type="InterPro" id="IPR039537">
    <property type="entry name" value="Retrotran_Ty1/copia-like"/>
</dbReference>
<evidence type="ECO:0000313" key="10">
    <source>
        <dbReference type="Proteomes" id="UP001151760"/>
    </source>
</evidence>
<dbReference type="InterPro" id="IPR000571">
    <property type="entry name" value="Znf_CCCH"/>
</dbReference>
<keyword evidence="3 5" id="KW-0863">Zinc-finger</keyword>
<keyword evidence="10" id="KW-1185">Reference proteome</keyword>
<feature type="zinc finger region" description="C3H1-type" evidence="5">
    <location>
        <begin position="250"/>
        <end position="277"/>
    </location>
</feature>